<proteinExistence type="predicted"/>
<organism evidence="1 2">
    <name type="scientific">Methylocapsa polymorpha</name>
    <dbReference type="NCBI Taxonomy" id="3080828"/>
    <lineage>
        <taxon>Bacteria</taxon>
        <taxon>Pseudomonadati</taxon>
        <taxon>Pseudomonadota</taxon>
        <taxon>Alphaproteobacteria</taxon>
        <taxon>Hyphomicrobiales</taxon>
        <taxon>Beijerinckiaceae</taxon>
        <taxon>Methylocapsa</taxon>
    </lineage>
</organism>
<sequence length="226" mass="25840">MVILQPGFLPWLGFFDQMFRSDVFVYYDDVQFDKHGWRNRNRIKSPSGPAWVTIPVLHSSKHGQRILDAEIDYQQNWPRKIIGAIRQNYARAPYVADYLPELEAVLTKTWRFLVDIDLAIVDMMCRWLSFRRPLFRSSELGIEGDKSGRLLAICQHFSASKYLSGNAAQDYLDTGLFLDAGIGVEWQNFNHPTYPQLHGDFIPCLSALDLVLNVGSNSNSVLRGNA</sequence>
<evidence type="ECO:0000313" key="2">
    <source>
        <dbReference type="Proteomes" id="UP001626536"/>
    </source>
</evidence>
<evidence type="ECO:0000313" key="1">
    <source>
        <dbReference type="EMBL" id="WOJ91584.1"/>
    </source>
</evidence>
<gene>
    <name evidence="1" type="ORF">RZS28_18440</name>
</gene>
<dbReference type="Pfam" id="PF08889">
    <property type="entry name" value="WbqC"/>
    <property type="match status" value="1"/>
</dbReference>
<dbReference type="Proteomes" id="UP001626536">
    <property type="component" value="Chromosome"/>
</dbReference>
<reference evidence="1 2" key="1">
    <citation type="submission" date="2023-10" db="EMBL/GenBank/DDBJ databases">
        <title>Novel methanotroph of the genus Methylocapsa from a subarctic wetland.</title>
        <authorList>
            <person name="Belova S.E."/>
            <person name="Oshkin I.Y."/>
            <person name="Miroshnikov K."/>
            <person name="Dedysh S.N."/>
        </authorList>
    </citation>
    <scope>NUCLEOTIDE SEQUENCE [LARGE SCALE GENOMIC DNA]</scope>
    <source>
        <strain evidence="1 2">RX1</strain>
    </source>
</reference>
<dbReference type="EMBL" id="CP136862">
    <property type="protein sequence ID" value="WOJ91584.1"/>
    <property type="molecule type" value="Genomic_DNA"/>
</dbReference>
<protein>
    <submittedName>
        <fullName evidence="1">WbqC family protein</fullName>
    </submittedName>
</protein>
<dbReference type="InterPro" id="IPR014985">
    <property type="entry name" value="WbqC"/>
</dbReference>
<dbReference type="RefSeq" id="WP_407341172.1">
    <property type="nucleotide sequence ID" value="NZ_CP136862.1"/>
</dbReference>
<accession>A0ABZ0HWC1</accession>
<keyword evidence="2" id="KW-1185">Reference proteome</keyword>
<name>A0ABZ0HWC1_9HYPH</name>